<accession>A0ACC2LPU3</accession>
<gene>
    <name evidence="1" type="ORF">MRB53_009647</name>
</gene>
<keyword evidence="2" id="KW-1185">Reference proteome</keyword>
<dbReference type="Proteomes" id="UP001234297">
    <property type="component" value="Chromosome 3"/>
</dbReference>
<sequence length="314" mass="35199">MSSSSVPKKHGLGRGPNQIPKAPVNSDERILIQMRPHPDSTFVCRTGLRQRLRGRAHLSPTRMQFGHNFRYKWDDAHASIIQTIFWQKCAVRTKDNLSKERQKALQNAQIDHPGQAEEYMHEYSPWWCAPTIWAGMCEQWKAESWVKRRRTTAVNRASGAPEGNKAPGTYKGGSISQLQHVAAREASSQGQPIHWLDVYVATRDGLPEAVQIVETYNTLMDKRYPEGTSRPPIDQELWERASVVKKNYVKGQGQRRRPTISGTGSSGSQSKQSSCQPMPHTAADCSLDPDELADAVATAVQQETNDEARLDDNA</sequence>
<evidence type="ECO:0000313" key="2">
    <source>
        <dbReference type="Proteomes" id="UP001234297"/>
    </source>
</evidence>
<organism evidence="1 2">
    <name type="scientific">Persea americana</name>
    <name type="common">Avocado</name>
    <dbReference type="NCBI Taxonomy" id="3435"/>
    <lineage>
        <taxon>Eukaryota</taxon>
        <taxon>Viridiplantae</taxon>
        <taxon>Streptophyta</taxon>
        <taxon>Embryophyta</taxon>
        <taxon>Tracheophyta</taxon>
        <taxon>Spermatophyta</taxon>
        <taxon>Magnoliopsida</taxon>
        <taxon>Magnoliidae</taxon>
        <taxon>Laurales</taxon>
        <taxon>Lauraceae</taxon>
        <taxon>Persea</taxon>
    </lineage>
</organism>
<reference evidence="1 2" key="1">
    <citation type="journal article" date="2022" name="Hortic Res">
        <title>A haplotype resolved chromosomal level avocado genome allows analysis of novel avocado genes.</title>
        <authorList>
            <person name="Nath O."/>
            <person name="Fletcher S.J."/>
            <person name="Hayward A."/>
            <person name="Shaw L.M."/>
            <person name="Masouleh A.K."/>
            <person name="Furtado A."/>
            <person name="Henry R.J."/>
            <person name="Mitter N."/>
        </authorList>
    </citation>
    <scope>NUCLEOTIDE SEQUENCE [LARGE SCALE GENOMIC DNA]</scope>
    <source>
        <strain evidence="2">cv. Hass</strain>
    </source>
</reference>
<protein>
    <submittedName>
        <fullName evidence="1">Uncharacterized protein</fullName>
    </submittedName>
</protein>
<proteinExistence type="predicted"/>
<evidence type="ECO:0000313" key="1">
    <source>
        <dbReference type="EMBL" id="KAJ8635380.1"/>
    </source>
</evidence>
<dbReference type="EMBL" id="CM056811">
    <property type="protein sequence ID" value="KAJ8635380.1"/>
    <property type="molecule type" value="Genomic_DNA"/>
</dbReference>
<comment type="caution">
    <text evidence="1">The sequence shown here is derived from an EMBL/GenBank/DDBJ whole genome shotgun (WGS) entry which is preliminary data.</text>
</comment>
<name>A0ACC2LPU3_PERAE</name>